<name>A0ABW8TAJ7_9CLOT</name>
<dbReference type="PANTHER" id="PTHR40037">
    <property type="entry name" value="PHOSPHOESTERASE YJCG-RELATED"/>
    <property type="match status" value="1"/>
</dbReference>
<evidence type="ECO:0000313" key="2">
    <source>
        <dbReference type="EMBL" id="MFL0249508.1"/>
    </source>
</evidence>
<protein>
    <submittedName>
        <fullName evidence="2">2'-5' RNA ligase family protein</fullName>
    </submittedName>
</protein>
<dbReference type="InterPro" id="IPR050580">
    <property type="entry name" value="2H_phosphoesterase_YjcG-like"/>
</dbReference>
<gene>
    <name evidence="2" type="ORF">ACJDT4_03665</name>
</gene>
<dbReference type="Gene3D" id="3.90.1140.10">
    <property type="entry name" value="Cyclic phosphodiesterase"/>
    <property type="match status" value="1"/>
</dbReference>
<evidence type="ECO:0000313" key="3">
    <source>
        <dbReference type="Proteomes" id="UP001623592"/>
    </source>
</evidence>
<dbReference type="InterPro" id="IPR009097">
    <property type="entry name" value="Cyclic_Pdiesterase"/>
</dbReference>
<keyword evidence="1" id="KW-0175">Coiled coil</keyword>
<dbReference type="EMBL" id="JBJIAA010000002">
    <property type="protein sequence ID" value="MFL0249508.1"/>
    <property type="molecule type" value="Genomic_DNA"/>
</dbReference>
<feature type="coiled-coil region" evidence="1">
    <location>
        <begin position="45"/>
        <end position="72"/>
    </location>
</feature>
<comment type="caution">
    <text evidence="2">The sequence shown here is derived from an EMBL/GenBank/DDBJ whole genome shotgun (WGS) entry which is preliminary data.</text>
</comment>
<keyword evidence="3" id="KW-1185">Reference proteome</keyword>
<dbReference type="RefSeq" id="WP_406786173.1">
    <property type="nucleotide sequence ID" value="NZ_JBJIAA010000002.1"/>
</dbReference>
<sequence length="176" mass="21055">MRYVLVCNINGEAAKLNSKLAVDLKYKFNAGRSKLGAHFTIKAPFETDEKNIIELKNILEKFQNNFKSYEMSINGFDKFREDVIYMAVKPSKEAKEVHDKLIDELKKLPWLEWKRNEGKDKIFHCTIVSKRVRENFKEIWDYVNKHECNFKSSFDNITLYKWEKNTWILDESYKLQ</sequence>
<dbReference type="GO" id="GO:0016874">
    <property type="term" value="F:ligase activity"/>
    <property type="evidence" value="ECO:0007669"/>
    <property type="project" value="UniProtKB-KW"/>
</dbReference>
<dbReference type="Proteomes" id="UP001623592">
    <property type="component" value="Unassembled WGS sequence"/>
</dbReference>
<dbReference type="Pfam" id="PF13563">
    <property type="entry name" value="2_5_RNA_ligase2"/>
    <property type="match status" value="1"/>
</dbReference>
<dbReference type="PANTHER" id="PTHR40037:SF1">
    <property type="entry name" value="PHOSPHOESTERASE SAOUHSC_00951-RELATED"/>
    <property type="match status" value="1"/>
</dbReference>
<accession>A0ABW8TAJ7</accession>
<proteinExistence type="predicted"/>
<dbReference type="SUPFAM" id="SSF55144">
    <property type="entry name" value="LigT-like"/>
    <property type="match status" value="1"/>
</dbReference>
<evidence type="ECO:0000256" key="1">
    <source>
        <dbReference type="SAM" id="Coils"/>
    </source>
</evidence>
<keyword evidence="2" id="KW-0436">Ligase</keyword>
<reference evidence="2 3" key="1">
    <citation type="submission" date="2024-11" db="EMBL/GenBank/DDBJ databases">
        <authorList>
            <person name="Heng Y.C."/>
            <person name="Lim A.C.H."/>
            <person name="Lee J.K.Y."/>
            <person name="Kittelmann S."/>
        </authorList>
    </citation>
    <scope>NUCLEOTIDE SEQUENCE [LARGE SCALE GENOMIC DNA]</scope>
    <source>
        <strain evidence="2 3">WILCCON 0114</strain>
    </source>
</reference>
<organism evidence="2 3">
    <name type="scientific">Clostridium neuense</name>
    <dbReference type="NCBI Taxonomy" id="1728934"/>
    <lineage>
        <taxon>Bacteria</taxon>
        <taxon>Bacillati</taxon>
        <taxon>Bacillota</taxon>
        <taxon>Clostridia</taxon>
        <taxon>Eubacteriales</taxon>
        <taxon>Clostridiaceae</taxon>
        <taxon>Clostridium</taxon>
    </lineage>
</organism>